<comment type="caution">
    <text evidence="1">The sequence shown here is derived from an EMBL/GenBank/DDBJ whole genome shotgun (WGS) entry which is preliminary data.</text>
</comment>
<evidence type="ECO:0000313" key="2">
    <source>
        <dbReference type="Proteomes" id="UP000410049"/>
    </source>
</evidence>
<reference evidence="1 2" key="1">
    <citation type="journal article" date="2019" name="Syst. Appl. Microbiol.">
        <title>Characterization of Bifidobacterium species in feaces of the Egyptian fruit bat: Description of B. vespertilionis sp. nov. and B. rousetti sp. nov.</title>
        <authorList>
            <person name="Modesto M."/>
            <person name="Satti M."/>
            <person name="Watanabe K."/>
            <person name="Puglisi E."/>
            <person name="Morelli L."/>
            <person name="Huang C.-H."/>
            <person name="Liou J.-S."/>
            <person name="Miyashita M."/>
            <person name="Tamura T."/>
            <person name="Saito S."/>
            <person name="Mori K."/>
            <person name="Huang L."/>
            <person name="Sciavilla P."/>
            <person name="Sandri C."/>
            <person name="Spiezio C."/>
            <person name="Vitali F."/>
            <person name="Cavalieri D."/>
            <person name="Perpetuini G."/>
            <person name="Tofalo R."/>
            <person name="Bonetti A."/>
            <person name="Arita M."/>
            <person name="Mattarelli P."/>
        </authorList>
    </citation>
    <scope>NUCLEOTIDE SEQUENCE [LARGE SCALE GENOMIC DNA]</scope>
    <source>
        <strain evidence="1 2">RST17</strain>
    </source>
</reference>
<name>A0A5M9ZI01_9BIFI</name>
<dbReference type="EMBL" id="RZUH01000007">
    <property type="protein sequence ID" value="KAA8827251.1"/>
    <property type="molecule type" value="Genomic_DNA"/>
</dbReference>
<accession>A0A5M9ZI01</accession>
<proteinExistence type="predicted"/>
<gene>
    <name evidence="1" type="ORF">EMO91_09415</name>
</gene>
<organism evidence="1 2">
    <name type="scientific">Bifidobacterium myosotis</name>
    <dbReference type="NCBI Taxonomy" id="1630166"/>
    <lineage>
        <taxon>Bacteria</taxon>
        <taxon>Bacillati</taxon>
        <taxon>Actinomycetota</taxon>
        <taxon>Actinomycetes</taxon>
        <taxon>Bifidobacteriales</taxon>
        <taxon>Bifidobacteriaceae</taxon>
        <taxon>Bifidobacterium</taxon>
    </lineage>
</organism>
<protein>
    <submittedName>
        <fullName evidence="1">Uncharacterized protein</fullName>
    </submittedName>
</protein>
<evidence type="ECO:0000313" key="1">
    <source>
        <dbReference type="EMBL" id="KAA8827251.1"/>
    </source>
</evidence>
<dbReference type="Proteomes" id="UP000410049">
    <property type="component" value="Unassembled WGS sequence"/>
</dbReference>
<dbReference type="RefSeq" id="WP_150379720.1">
    <property type="nucleotide sequence ID" value="NZ_RZUH01000007.1"/>
</dbReference>
<sequence>MNMQLIGKAAGTATLTVASTVDSGVKALIPVTVVSNMLRYGPATGLAGDTATVNEDGTLTLSGADVANSWNGVAWDQDTAKFKPGTRFTLSCDGLGPGMEMLLQFNSSISSGNIFTVPARGGYTSSGTAPATVNTVRLVIRRISGSTPVELTGTVKPMCNLGDKPIPWVKPDDTNTPGGGDIKLDAMNLWQYPALPVTKQGATFSAGPDGGLHIKAVSSVGAAYRILSAPVELEAGDYTLTLDGKTTDAKWLTAKVRSNGKDSLSAPTGAPATGTLAKGSYTCEVHVLYNAVFENDYTVTLTRTATSTATVGAAVVGDAIIGKQ</sequence>
<dbReference type="AlphaFoldDB" id="A0A5M9ZI01"/>